<dbReference type="Proteomes" id="UP000295367">
    <property type="component" value="Unassembled WGS sequence"/>
</dbReference>
<keyword evidence="9" id="KW-0178">Competence</keyword>
<dbReference type="InterPro" id="IPR011662">
    <property type="entry name" value="Secretin/TonB_short_N"/>
</dbReference>
<evidence type="ECO:0000313" key="15">
    <source>
        <dbReference type="Proteomes" id="UP000295367"/>
    </source>
</evidence>
<keyword evidence="4 12" id="KW-0813">Transport</keyword>
<dbReference type="InterPro" id="IPR004845">
    <property type="entry name" value="T2SS_GspD_CS"/>
</dbReference>
<dbReference type="InterPro" id="IPR004846">
    <property type="entry name" value="T2SS/T3SS_dom"/>
</dbReference>
<keyword evidence="7" id="KW-0472">Membrane</keyword>
<evidence type="ECO:0000256" key="2">
    <source>
        <dbReference type="ARBA" id="ARBA00006304"/>
    </source>
</evidence>
<dbReference type="Pfam" id="PF11741">
    <property type="entry name" value="AMIN"/>
    <property type="match status" value="2"/>
</dbReference>
<dbReference type="PANTHER" id="PTHR30604">
    <property type="entry name" value="PROTEIN TRANSPORT PROTEIN HOFQ"/>
    <property type="match status" value="1"/>
</dbReference>
<dbReference type="Gene3D" id="3.30.1370.130">
    <property type="match status" value="1"/>
</dbReference>
<evidence type="ECO:0000256" key="4">
    <source>
        <dbReference type="ARBA" id="ARBA00022448"/>
    </source>
</evidence>
<evidence type="ECO:0000256" key="5">
    <source>
        <dbReference type="ARBA" id="ARBA00022729"/>
    </source>
</evidence>
<dbReference type="InterPro" id="IPR013355">
    <property type="entry name" value="Pilus_4_PilQ"/>
</dbReference>
<dbReference type="InterPro" id="IPR001775">
    <property type="entry name" value="GspD/PilQ"/>
</dbReference>
<comment type="subunit">
    <text evidence="11">Homododecamer. Tetramer of trimer.</text>
</comment>
<evidence type="ECO:0000256" key="1">
    <source>
        <dbReference type="ARBA" id="ARBA00004442"/>
    </source>
</evidence>
<dbReference type="Pfam" id="PF00263">
    <property type="entry name" value="Secretin"/>
    <property type="match status" value="1"/>
</dbReference>
<comment type="caution">
    <text evidence="14">The sequence shown here is derived from an EMBL/GenBank/DDBJ whole genome shotgun (WGS) entry which is preliminary data.</text>
</comment>
<dbReference type="InterPro" id="IPR038591">
    <property type="entry name" value="NolW-like_sf"/>
</dbReference>
<evidence type="ECO:0000259" key="13">
    <source>
        <dbReference type="SMART" id="SM00965"/>
    </source>
</evidence>
<dbReference type="RefSeq" id="WP_124946843.1">
    <property type="nucleotide sequence ID" value="NZ_BHVT01000040.1"/>
</dbReference>
<keyword evidence="8" id="KW-0998">Cell outer membrane</keyword>
<gene>
    <name evidence="14" type="ORF">EDC63_1234</name>
</gene>
<protein>
    <recommendedName>
        <fullName evidence="3">Type IV pilus biogenesis and competence protein PilQ</fullName>
    </recommendedName>
</protein>
<dbReference type="PROSITE" id="PS00875">
    <property type="entry name" value="T2SP_D"/>
    <property type="match status" value="1"/>
</dbReference>
<dbReference type="GO" id="GO:0009306">
    <property type="term" value="P:protein secretion"/>
    <property type="evidence" value="ECO:0007669"/>
    <property type="project" value="InterPro"/>
</dbReference>
<dbReference type="Pfam" id="PF07660">
    <property type="entry name" value="STN"/>
    <property type="match status" value="1"/>
</dbReference>
<comment type="function">
    <text evidence="10">Required for type IV pilus biogenesis and competence. Could function as a pore for exit of the pilus but also as a channel for entry of heme and antimicrobial agents and uptake of transforming DNA.</text>
</comment>
<dbReference type="Gene3D" id="2.60.40.3470">
    <property type="match status" value="1"/>
</dbReference>
<evidence type="ECO:0000313" key="14">
    <source>
        <dbReference type="EMBL" id="TCV82202.1"/>
    </source>
</evidence>
<dbReference type="GO" id="GO:0009279">
    <property type="term" value="C:cell outer membrane"/>
    <property type="evidence" value="ECO:0007669"/>
    <property type="project" value="UniProtKB-SubCell"/>
</dbReference>
<keyword evidence="5" id="KW-0732">Signal</keyword>
<dbReference type="AlphaFoldDB" id="A0A4R3XTK0"/>
<evidence type="ECO:0000256" key="8">
    <source>
        <dbReference type="ARBA" id="ARBA00023237"/>
    </source>
</evidence>
<dbReference type="Pfam" id="PF03958">
    <property type="entry name" value="Secretin_N"/>
    <property type="match status" value="1"/>
</dbReference>
<dbReference type="InterPro" id="IPR021731">
    <property type="entry name" value="AMIN_dom"/>
</dbReference>
<keyword evidence="6" id="KW-0653">Protein transport</keyword>
<evidence type="ECO:0000256" key="6">
    <source>
        <dbReference type="ARBA" id="ARBA00022927"/>
    </source>
</evidence>
<dbReference type="GO" id="GO:0030420">
    <property type="term" value="P:establishment of competence for transformation"/>
    <property type="evidence" value="ECO:0007669"/>
    <property type="project" value="UniProtKB-KW"/>
</dbReference>
<dbReference type="PANTHER" id="PTHR30604:SF1">
    <property type="entry name" value="DNA UTILIZATION PROTEIN HOFQ"/>
    <property type="match status" value="1"/>
</dbReference>
<sequence>MKVTTPAKLIGITLPFIMTLGLAAMTPVSVYAAESAGVEQSIENSIQNIDYSVQAGGKIVLKISLKNPIQSIPAGFAINNPPRIALDFINTTNSVGKNTVNVDEGVLRNLNIVQAGKRTRLVMNLAKPASYDTRIDNGALLVTLQGSEVASATSNITTQFAQGKAGPQKHSIRDIDFRRGKAGEGRVVVDLSDTTTGIDIHKQGKTLVVDLVSTSLPTNLERRLDVIDFGTPVQSVDAFNRGENVRIVIEPKGQWEHSAYQADRQFIIEVKPVVEDPTKLAQGSKSKYSGEKLSLNFQNVEIRSVLQVIADFTGLNIITSDTVSGNLTLRLKDVPWDQALDIILQSKGLSMRKNGNVILIAPSEELATKEKLDLEARQQISELEATQTESYQLKYQKGAAMKALLSDEKQKLLSKRGSVVVDERTNTLFIQDTASKLDEIRKLINQIDVPVRQVMIESRIVEATDSFTKELGARLGVQNKGSINTTSTGFSGNLSNSASLAAGAVASGGGNLNVSLPVTGAAGSFALTLLDRGASSIINLEISALQSDGRGKIISSPRVITADQTEATIESGTEIPYQQASSSGATTVAFKKAVLSLKVKPQITPDDNVLMELQVNKDTPDYDHITAGVPPLLTKQINTQVLVENGGTVVIGGIYTQNQTESLTKVPLLGDIPVLGYLFKTKRNQDDKAELLIFITPKILKDTLNIR</sequence>
<evidence type="ECO:0000256" key="12">
    <source>
        <dbReference type="RuleBase" id="RU004004"/>
    </source>
</evidence>
<accession>A0A4R3XTK0</accession>
<evidence type="ECO:0000256" key="7">
    <source>
        <dbReference type="ARBA" id="ARBA00023136"/>
    </source>
</evidence>
<comment type="similarity">
    <text evidence="2">Belongs to the bacterial secretin family. PilQ subfamily.</text>
</comment>
<dbReference type="EMBL" id="SMCO01000023">
    <property type="protein sequence ID" value="TCV82202.1"/>
    <property type="molecule type" value="Genomic_DNA"/>
</dbReference>
<dbReference type="NCBIfam" id="TIGR02515">
    <property type="entry name" value="IV_pilus_PilQ"/>
    <property type="match status" value="1"/>
</dbReference>
<evidence type="ECO:0000256" key="9">
    <source>
        <dbReference type="ARBA" id="ARBA00023287"/>
    </source>
</evidence>
<evidence type="ECO:0000256" key="3">
    <source>
        <dbReference type="ARBA" id="ARBA00014124"/>
    </source>
</evidence>
<dbReference type="InterPro" id="IPR005644">
    <property type="entry name" value="NolW-like"/>
</dbReference>
<keyword evidence="15" id="KW-1185">Reference proteome</keyword>
<name>A0A4R3XTK0_9PROT</name>
<feature type="domain" description="Secretin/TonB short N-terminal" evidence="13">
    <location>
        <begin position="315"/>
        <end position="363"/>
    </location>
</feature>
<dbReference type="OrthoDB" id="9779724at2"/>
<dbReference type="InterPro" id="IPR051808">
    <property type="entry name" value="Type_IV_pilus_biogenesis"/>
</dbReference>
<reference evidence="14 15" key="1">
    <citation type="submission" date="2019-03" db="EMBL/GenBank/DDBJ databases">
        <title>Genomic Encyclopedia of Type Strains, Phase IV (KMG-IV): sequencing the most valuable type-strain genomes for metagenomic binning, comparative biology and taxonomic classification.</title>
        <authorList>
            <person name="Goeker M."/>
        </authorList>
    </citation>
    <scope>NUCLEOTIDE SEQUENCE [LARGE SCALE GENOMIC DNA]</scope>
    <source>
        <strain evidence="14 15">DSM 100309</strain>
    </source>
</reference>
<organism evidence="14 15">
    <name type="scientific">Sulfurirhabdus autotrophica</name>
    <dbReference type="NCBI Taxonomy" id="1706046"/>
    <lineage>
        <taxon>Bacteria</taxon>
        <taxon>Pseudomonadati</taxon>
        <taxon>Pseudomonadota</taxon>
        <taxon>Betaproteobacteria</taxon>
        <taxon>Nitrosomonadales</taxon>
        <taxon>Sulfuricellaceae</taxon>
        <taxon>Sulfurirhabdus</taxon>
    </lineage>
</organism>
<dbReference type="PRINTS" id="PR00811">
    <property type="entry name" value="BCTERIALGSPD"/>
</dbReference>
<evidence type="ECO:0000256" key="11">
    <source>
        <dbReference type="ARBA" id="ARBA00025897"/>
    </source>
</evidence>
<dbReference type="Gene3D" id="3.30.1370.120">
    <property type="match status" value="1"/>
</dbReference>
<dbReference type="SMART" id="SM00965">
    <property type="entry name" value="STN"/>
    <property type="match status" value="1"/>
</dbReference>
<comment type="subcellular location">
    <subcellularLocation>
        <location evidence="1 12">Cell outer membrane</location>
    </subcellularLocation>
</comment>
<dbReference type="Gene3D" id="2.60.40.3500">
    <property type="match status" value="1"/>
</dbReference>
<evidence type="ECO:0000256" key="10">
    <source>
        <dbReference type="ARBA" id="ARBA00024678"/>
    </source>
</evidence>
<proteinExistence type="inferred from homology"/>